<evidence type="ECO:0000256" key="4">
    <source>
        <dbReference type="ARBA" id="ARBA00023237"/>
    </source>
</evidence>
<evidence type="ECO:0000256" key="3">
    <source>
        <dbReference type="ARBA" id="ARBA00023136"/>
    </source>
</evidence>
<dbReference type="EMBL" id="CP002292">
    <property type="protein sequence ID" value="ADP69565.1"/>
    <property type="molecule type" value="Genomic_DNA"/>
</dbReference>
<accession>E3I700</accession>
<proteinExistence type="inferred from homology"/>
<dbReference type="GO" id="GO:0009279">
    <property type="term" value="C:cell outer membrane"/>
    <property type="evidence" value="ECO:0007669"/>
    <property type="project" value="UniProtKB-SubCell"/>
</dbReference>
<dbReference type="STRING" id="648757.Rvan_0276"/>
<reference evidence="9" key="1">
    <citation type="journal article" date="2011" name="J. Bacteriol.">
        <title>Genome sequences of eight morphologically diverse alphaproteobacteria.</title>
        <authorList>
            <consortium name="US DOE Joint Genome Institute"/>
            <person name="Brown P.J."/>
            <person name="Kysela D.T."/>
            <person name="Buechlein A."/>
            <person name="Hemmerich C."/>
            <person name="Brun Y.V."/>
        </authorList>
    </citation>
    <scope>NUCLEOTIDE SEQUENCE [LARGE SCALE GENOMIC DNA]</scope>
    <source>
        <strain evidence="9">ATCC 17100 / ATH 3.1.1 / DSM 162 / LMG 4299</strain>
    </source>
</reference>
<dbReference type="KEGG" id="rva:Rvan_0276"/>
<dbReference type="SUPFAM" id="SSF56925">
    <property type="entry name" value="OMPA-like"/>
    <property type="match status" value="1"/>
</dbReference>
<keyword evidence="4" id="KW-0998">Cell outer membrane</keyword>
<feature type="chain" id="PRO_5003172044" description="Outer membrane protein beta-barrel domain-containing protein" evidence="6">
    <location>
        <begin position="24"/>
        <end position="260"/>
    </location>
</feature>
<dbReference type="PANTHER" id="PTHR34001">
    <property type="entry name" value="BLL7405 PROTEIN"/>
    <property type="match status" value="1"/>
</dbReference>
<sequence>MSVVKSVGGAALGMFLAAQVAYAADPYYGGGYGGYGGYKDPYPPQPVAPIPLWQGFYIGGNIGGAWSTIETASNVVFVNGATTVLSDRSVEGSGFLGGLQLGYNIPIGNFLWGIEGDLGGLGNDASKSFAVGGVLPSVLTVSSDGGWYGDVTVRGGFLYGNALIYLKGGFGFYTGETNVTLVTDNISALRQSSGTFTGWTLGGGLEYQVSPRWSIKAEYLYFDFGDSTLNFDDRQFNNDMSVNTFKIGFNVFLNGVGPLY</sequence>
<dbReference type="Gene3D" id="2.40.160.20">
    <property type="match status" value="1"/>
</dbReference>
<keyword evidence="2 6" id="KW-0732">Signal</keyword>
<comment type="subcellular location">
    <subcellularLocation>
        <location evidence="1">Cell outer membrane</location>
    </subcellularLocation>
</comment>
<evidence type="ECO:0000256" key="2">
    <source>
        <dbReference type="ARBA" id="ARBA00022729"/>
    </source>
</evidence>
<dbReference type="AlphaFoldDB" id="E3I700"/>
<dbReference type="Proteomes" id="UP000001399">
    <property type="component" value="Chromosome"/>
</dbReference>
<dbReference type="OrthoDB" id="9815357at2"/>
<dbReference type="eggNOG" id="COG3637">
    <property type="taxonomic scope" value="Bacteria"/>
</dbReference>
<evidence type="ECO:0000259" key="7">
    <source>
        <dbReference type="Pfam" id="PF13505"/>
    </source>
</evidence>
<keyword evidence="3" id="KW-0472">Membrane</keyword>
<dbReference type="InterPro" id="IPR027385">
    <property type="entry name" value="Beta-barrel_OMP"/>
</dbReference>
<feature type="signal peptide" evidence="6">
    <location>
        <begin position="1"/>
        <end position="23"/>
    </location>
</feature>
<evidence type="ECO:0000313" key="9">
    <source>
        <dbReference type="Proteomes" id="UP000001399"/>
    </source>
</evidence>
<keyword evidence="9" id="KW-1185">Reference proteome</keyword>
<evidence type="ECO:0000313" key="8">
    <source>
        <dbReference type="EMBL" id="ADP69565.1"/>
    </source>
</evidence>
<feature type="domain" description="Outer membrane protein beta-barrel" evidence="7">
    <location>
        <begin position="53"/>
        <end position="250"/>
    </location>
</feature>
<evidence type="ECO:0000256" key="6">
    <source>
        <dbReference type="SAM" id="SignalP"/>
    </source>
</evidence>
<evidence type="ECO:0000256" key="5">
    <source>
        <dbReference type="ARBA" id="ARBA00038306"/>
    </source>
</evidence>
<dbReference type="Pfam" id="PF13505">
    <property type="entry name" value="OMP_b-brl"/>
    <property type="match status" value="1"/>
</dbReference>
<organism evidence="8 9">
    <name type="scientific">Rhodomicrobium vannielii (strain ATCC 17100 / DSM 162 / LMG 4299 / NCIMB 10020 / ATH 3.1.1)</name>
    <dbReference type="NCBI Taxonomy" id="648757"/>
    <lineage>
        <taxon>Bacteria</taxon>
        <taxon>Pseudomonadati</taxon>
        <taxon>Pseudomonadota</taxon>
        <taxon>Alphaproteobacteria</taxon>
        <taxon>Hyphomicrobiales</taxon>
        <taxon>Hyphomicrobiaceae</taxon>
        <taxon>Rhodomicrobium</taxon>
    </lineage>
</organism>
<evidence type="ECO:0000256" key="1">
    <source>
        <dbReference type="ARBA" id="ARBA00004442"/>
    </source>
</evidence>
<protein>
    <recommendedName>
        <fullName evidence="7">Outer membrane protein beta-barrel domain-containing protein</fullName>
    </recommendedName>
</protein>
<gene>
    <name evidence="8" type="ordered locus">Rvan_0276</name>
</gene>
<name>E3I700_RHOVT</name>
<dbReference type="InterPro" id="IPR051692">
    <property type="entry name" value="OMP-like"/>
</dbReference>
<dbReference type="PANTHER" id="PTHR34001:SF3">
    <property type="entry name" value="BLL7405 PROTEIN"/>
    <property type="match status" value="1"/>
</dbReference>
<comment type="similarity">
    <text evidence="5">Belongs to the Omp25/RopB family.</text>
</comment>
<dbReference type="HOGENOM" id="CLU_037100_0_1_5"/>
<dbReference type="InterPro" id="IPR011250">
    <property type="entry name" value="OMP/PagP_B-barrel"/>
</dbReference>